<dbReference type="AlphaFoldDB" id="U6M5G5"/>
<dbReference type="OMA" id="GEYYTWH"/>
<dbReference type="InterPro" id="IPR036616">
    <property type="entry name" value="Poly(ADP-ribose)pol_reg_dom_sf"/>
</dbReference>
<dbReference type="Gene3D" id="1.20.142.10">
    <property type="entry name" value="Poly(ADP-ribose) polymerase, regulatory domain"/>
    <property type="match status" value="1"/>
</dbReference>
<evidence type="ECO:0000256" key="5">
    <source>
        <dbReference type="ARBA" id="ARBA00022723"/>
    </source>
</evidence>
<dbReference type="InterPro" id="IPR004102">
    <property type="entry name" value="Poly(ADP-ribose)pol_reg_dom"/>
</dbReference>
<dbReference type="PROSITE" id="PS51060">
    <property type="entry name" value="PARP_ALPHA_HD"/>
    <property type="match status" value="1"/>
</dbReference>
<gene>
    <name evidence="18" type="ORF">EMWEY_00022450</name>
</gene>
<dbReference type="SUPFAM" id="SSF142921">
    <property type="entry name" value="WGR domain-like"/>
    <property type="match status" value="1"/>
</dbReference>
<dbReference type="Proteomes" id="UP000030763">
    <property type="component" value="Unassembled WGS sequence"/>
</dbReference>
<dbReference type="GO" id="GO:0016779">
    <property type="term" value="F:nucleotidyltransferase activity"/>
    <property type="evidence" value="ECO:0007669"/>
    <property type="project" value="UniProtKB-KW"/>
</dbReference>
<reference evidence="18" key="1">
    <citation type="submission" date="2013-10" db="EMBL/GenBank/DDBJ databases">
        <title>Genomic analysis of the causative agents of coccidiosis in chickens.</title>
        <authorList>
            <person name="Reid A.J."/>
            <person name="Blake D."/>
            <person name="Billington K."/>
            <person name="Browne H."/>
            <person name="Dunn M."/>
            <person name="Hung S."/>
            <person name="Kawahara F."/>
            <person name="Miranda-Saavedra D."/>
            <person name="Mourier T."/>
            <person name="Nagra H."/>
            <person name="Otto T.D."/>
            <person name="Rawlings N."/>
            <person name="Sanchez A."/>
            <person name="Sanders M."/>
            <person name="Subramaniam C."/>
            <person name="Tay Y."/>
            <person name="Dear P."/>
            <person name="Doerig C."/>
            <person name="Gruber A."/>
            <person name="Parkinson J."/>
            <person name="Shirley M."/>
            <person name="Wan K.L."/>
            <person name="Berriman M."/>
            <person name="Tomley F."/>
            <person name="Pain A."/>
        </authorList>
    </citation>
    <scope>NUCLEOTIDE SEQUENCE [LARGE SCALE GENOMIC DNA]</scope>
    <source>
        <strain evidence="18">Weybridge</strain>
    </source>
</reference>
<evidence type="ECO:0000259" key="17">
    <source>
        <dbReference type="PROSITE" id="PS51977"/>
    </source>
</evidence>
<dbReference type="SUPFAM" id="SSF47587">
    <property type="entry name" value="Domain of poly(ADP-ribose) polymerase"/>
    <property type="match status" value="1"/>
</dbReference>
<dbReference type="PROSITE" id="PS50064">
    <property type="entry name" value="ZF_PARP_2"/>
    <property type="match status" value="1"/>
</dbReference>
<evidence type="ECO:0000313" key="18">
    <source>
        <dbReference type="EMBL" id="CDJ59472.1"/>
    </source>
</evidence>
<keyword evidence="19" id="KW-1185">Reference proteome</keyword>
<evidence type="ECO:0000259" key="14">
    <source>
        <dbReference type="PROSITE" id="PS50064"/>
    </source>
</evidence>
<dbReference type="Pfam" id="PF05406">
    <property type="entry name" value="WGR"/>
    <property type="match status" value="1"/>
</dbReference>
<evidence type="ECO:0000256" key="8">
    <source>
        <dbReference type="ARBA" id="ARBA00022833"/>
    </source>
</evidence>
<keyword evidence="2 13" id="KW-0328">Glycosyltransferase</keyword>
<dbReference type="SMART" id="SM00773">
    <property type="entry name" value="WGR"/>
    <property type="match status" value="1"/>
</dbReference>
<dbReference type="InterPro" id="IPR050800">
    <property type="entry name" value="ARTD/PARP"/>
</dbReference>
<dbReference type="InterPro" id="IPR001357">
    <property type="entry name" value="BRCT_dom"/>
</dbReference>
<dbReference type="Gene3D" id="3.30.1740.10">
    <property type="entry name" value="Zinc finger, PARP-type"/>
    <property type="match status" value="1"/>
</dbReference>
<dbReference type="PROSITE" id="PS51059">
    <property type="entry name" value="PARP_CATALYTIC"/>
    <property type="match status" value="1"/>
</dbReference>
<dbReference type="GO" id="GO:0003677">
    <property type="term" value="F:DNA binding"/>
    <property type="evidence" value="ECO:0007669"/>
    <property type="project" value="InterPro"/>
</dbReference>
<comment type="similarity">
    <text evidence="11">Belongs to the ARTD/PARP family.</text>
</comment>
<dbReference type="InterPro" id="IPR001510">
    <property type="entry name" value="Znf_PARP"/>
</dbReference>
<dbReference type="SUPFAM" id="SSF57716">
    <property type="entry name" value="Glucocorticoid receptor-like (DNA-binding domain)"/>
    <property type="match status" value="1"/>
</dbReference>
<dbReference type="SUPFAM" id="SSF52113">
    <property type="entry name" value="BRCT domain"/>
    <property type="match status" value="1"/>
</dbReference>
<dbReference type="Pfam" id="PF00533">
    <property type="entry name" value="BRCT"/>
    <property type="match status" value="1"/>
</dbReference>
<dbReference type="Pfam" id="PF02877">
    <property type="entry name" value="PARP_reg"/>
    <property type="match status" value="1"/>
</dbReference>
<dbReference type="InterPro" id="IPR008893">
    <property type="entry name" value="WGR_domain"/>
</dbReference>
<evidence type="ECO:0000259" key="16">
    <source>
        <dbReference type="PROSITE" id="PS51060"/>
    </source>
</evidence>
<keyword evidence="6" id="KW-0013">ADP-ribosylation</keyword>
<dbReference type="PANTHER" id="PTHR10459">
    <property type="entry name" value="DNA LIGASE"/>
    <property type="match status" value="1"/>
</dbReference>
<dbReference type="VEuPathDB" id="ToxoDB:EMWEY_00022450"/>
<dbReference type="Gene3D" id="3.90.640.80">
    <property type="match status" value="1"/>
</dbReference>
<dbReference type="PROSITE" id="PS51977">
    <property type="entry name" value="WGR"/>
    <property type="match status" value="1"/>
</dbReference>
<evidence type="ECO:0000256" key="1">
    <source>
        <dbReference type="ARBA" id="ARBA00004123"/>
    </source>
</evidence>
<dbReference type="GO" id="GO:1990404">
    <property type="term" value="F:NAD+-protein mono-ADP-ribosyltransferase activity"/>
    <property type="evidence" value="ECO:0007669"/>
    <property type="project" value="TreeGrafter"/>
</dbReference>
<dbReference type="InterPro" id="IPR036930">
    <property type="entry name" value="WGR_dom_sf"/>
</dbReference>
<dbReference type="SMART" id="SM01336">
    <property type="entry name" value="zf-PARP"/>
    <property type="match status" value="1"/>
</dbReference>
<dbReference type="CDD" id="cd00027">
    <property type="entry name" value="BRCT"/>
    <property type="match status" value="1"/>
</dbReference>
<dbReference type="CDD" id="cd07997">
    <property type="entry name" value="WGR_PARP"/>
    <property type="match status" value="1"/>
</dbReference>
<evidence type="ECO:0000256" key="3">
    <source>
        <dbReference type="ARBA" id="ARBA00022679"/>
    </source>
</evidence>
<dbReference type="EMBL" id="HG720448">
    <property type="protein sequence ID" value="CDJ59472.1"/>
    <property type="molecule type" value="Genomic_DNA"/>
</dbReference>
<reference evidence="18" key="2">
    <citation type="submission" date="2013-10" db="EMBL/GenBank/DDBJ databases">
        <authorList>
            <person name="Aslett M."/>
        </authorList>
    </citation>
    <scope>NUCLEOTIDE SEQUENCE [LARGE SCALE GENOMIC DNA]</scope>
    <source>
        <strain evidence="18">Weybridge</strain>
    </source>
</reference>
<dbReference type="GO" id="GO:0070212">
    <property type="term" value="P:protein poly-ADP-ribosylation"/>
    <property type="evidence" value="ECO:0007669"/>
    <property type="project" value="TreeGrafter"/>
</dbReference>
<keyword evidence="4" id="KW-0548">Nucleotidyltransferase</keyword>
<keyword evidence="5" id="KW-0479">Metal-binding</keyword>
<protein>
    <recommendedName>
        <fullName evidence="13">Poly [ADP-ribose] polymerase</fullName>
        <shortName evidence="13">PARP</shortName>
        <ecNumber evidence="13">2.4.2.-</ecNumber>
    </recommendedName>
</protein>
<feature type="domain" description="PARP-type" evidence="14">
    <location>
        <begin position="14"/>
        <end position="88"/>
    </location>
</feature>
<dbReference type="EC" id="2.4.2.-" evidence="13"/>
<dbReference type="Pfam" id="PF00644">
    <property type="entry name" value="PARP"/>
    <property type="match status" value="1"/>
</dbReference>
<feature type="domain" description="WGR" evidence="17">
    <location>
        <begin position="381"/>
        <end position="481"/>
    </location>
</feature>
<dbReference type="GO" id="GO:0003950">
    <property type="term" value="F:NAD+ poly-ADP-ribosyltransferase activity"/>
    <property type="evidence" value="ECO:0007669"/>
    <property type="project" value="UniProtKB-UniRule"/>
</dbReference>
<dbReference type="InterPro" id="IPR036420">
    <property type="entry name" value="BRCT_dom_sf"/>
</dbReference>
<accession>U6M5G5</accession>
<keyword evidence="10" id="KW-0539">Nucleus</keyword>
<dbReference type="PANTHER" id="PTHR10459:SF60">
    <property type="entry name" value="POLY [ADP-RIBOSE] POLYMERASE 2"/>
    <property type="match status" value="1"/>
</dbReference>
<keyword evidence="3 13" id="KW-0808">Transferase</keyword>
<evidence type="ECO:0000256" key="4">
    <source>
        <dbReference type="ARBA" id="ARBA00022695"/>
    </source>
</evidence>
<dbReference type="OrthoDB" id="429950at2759"/>
<evidence type="ECO:0000256" key="9">
    <source>
        <dbReference type="ARBA" id="ARBA00023027"/>
    </source>
</evidence>
<dbReference type="SMART" id="SM01335">
    <property type="entry name" value="PADR1"/>
    <property type="match status" value="1"/>
</dbReference>
<dbReference type="Gene3D" id="3.40.50.10190">
    <property type="entry name" value="BRCT domain"/>
    <property type="match status" value="1"/>
</dbReference>
<comment type="subcellular location">
    <subcellularLocation>
        <location evidence="1">Nucleus</location>
    </subcellularLocation>
</comment>
<dbReference type="RefSeq" id="XP_013336120.1">
    <property type="nucleotide sequence ID" value="XM_013480666.1"/>
</dbReference>
<evidence type="ECO:0000256" key="11">
    <source>
        <dbReference type="ARBA" id="ARBA00024347"/>
    </source>
</evidence>
<dbReference type="Gene3D" id="3.90.228.10">
    <property type="match status" value="1"/>
</dbReference>
<dbReference type="GO" id="GO:0008270">
    <property type="term" value="F:zinc ion binding"/>
    <property type="evidence" value="ECO:0007669"/>
    <property type="project" value="UniProtKB-KW"/>
</dbReference>
<dbReference type="Pfam" id="PF08063">
    <property type="entry name" value="Zn_ribbon_PADR1"/>
    <property type="match status" value="1"/>
</dbReference>
<evidence type="ECO:0000256" key="2">
    <source>
        <dbReference type="ARBA" id="ARBA00022676"/>
    </source>
</evidence>
<dbReference type="CDD" id="cd01437">
    <property type="entry name" value="parp_like"/>
    <property type="match status" value="1"/>
</dbReference>
<evidence type="ECO:0000256" key="12">
    <source>
        <dbReference type="ARBA" id="ARBA00033987"/>
    </source>
</evidence>
<dbReference type="GeneID" id="25336231"/>
<dbReference type="GO" id="GO:0006302">
    <property type="term" value="P:double-strand break repair"/>
    <property type="evidence" value="ECO:0007669"/>
    <property type="project" value="TreeGrafter"/>
</dbReference>
<keyword evidence="7" id="KW-0863">Zinc-finger</keyword>
<sequence>MVPKTERPPVPNPYAIDYAPTDRATCKGCDGRIGLDSLRFIRKVWSRFHDGFDELKYHLRCGKKYTDNLEEIRLWQALRWSDILRVAKSFNTTIDEDHPAVQALKRRSDAIWSLKALLVIGEAAHIVADGFMFGKFPPCPICGNSALIQYGGEIHCKGYVSATTKCVFSFVVSDILRPDEVCDNSATGVSFEELERKELFVLPDEAKRIPVFKKWKCPEGVEGCAPSPKAPKAEKDSGEPEFIPPGKELVGLSFTSVGATDPPKAELQLLIEKHSGEYTEQPEGRTTFLLVGDGDSHEFTKKYRDAKAAGVPIVHGLLLRKRKYAQYYLVEGKIALELPSPTESLKQLREARAKDNSRTKRPPIAKGSPLLQVDPLFSCKGGHIYVDKYGNAFNCCTQFTDISTGINKYYSMQIVQTNKAYHFFTKWGRLGADDKLTNDYKQQSFGQDVDGAVDAFESKFFGLTGTQWSDRFNFVQQPGRYGFVELAGYEMEDGSTEEPKLKRAKLEAASASSTVAECTLPPEVKTIVELIFDRKLAEKLLTEQHLNLQKLPIDSISKRQLQEGYAVLQEIQNLLREDAEKINTLKHQTRLADATNRFYIKIPHVFTHAERPPVLDSLAKLRTKIEMMEQLLEVLLEHISVAQSLLTDALLNARDKHPLDAQYEQLRCKLEPLPKCHEERKLVERLVADTHAPTHNTWKLKIQSVFKCDRQGETERFNKDLGNRMLLWHGSRLTNWPSILAKGLQVAPPEAPSSGYMFDKGIYFADMVSKSSQYCFASSAQPHGLLVLCEAALGKQRQLLGADYEAATKCKSDGEDSVHGVGRMCPNPDSDFEISSVIDGKPVRVCGGKSWNNSKAVDDLKANTPGSPDAALMYNEYVVYDPRQIKIRYLIHVEFEFASFDLDSI</sequence>
<evidence type="ECO:0000256" key="13">
    <source>
        <dbReference type="RuleBase" id="RU362114"/>
    </source>
</evidence>
<evidence type="ECO:0000313" key="19">
    <source>
        <dbReference type="Proteomes" id="UP000030763"/>
    </source>
</evidence>
<evidence type="ECO:0000256" key="6">
    <source>
        <dbReference type="ARBA" id="ARBA00022765"/>
    </source>
</evidence>
<name>U6M5G5_EIMMA</name>
<dbReference type="InterPro" id="IPR012982">
    <property type="entry name" value="PARP1-like_PADR1_Zn_ribbon"/>
</dbReference>
<dbReference type="InterPro" id="IPR012317">
    <property type="entry name" value="Poly(ADP-ribose)pol_cat_dom"/>
</dbReference>
<evidence type="ECO:0000256" key="7">
    <source>
        <dbReference type="ARBA" id="ARBA00022771"/>
    </source>
</evidence>
<dbReference type="SUPFAM" id="SSF56399">
    <property type="entry name" value="ADP-ribosylation"/>
    <property type="match status" value="1"/>
</dbReference>
<comment type="catalytic activity">
    <reaction evidence="12">
        <text>NAD(+) + (ADP-D-ribosyl)n-acceptor = nicotinamide + (ADP-D-ribosyl)n+1-acceptor + H(+).</text>
        <dbReference type="EC" id="2.4.2.30"/>
    </reaction>
</comment>
<evidence type="ECO:0000259" key="15">
    <source>
        <dbReference type="PROSITE" id="PS51059"/>
    </source>
</evidence>
<keyword evidence="8" id="KW-0862">Zinc</keyword>
<evidence type="ECO:0000256" key="10">
    <source>
        <dbReference type="ARBA" id="ARBA00023242"/>
    </source>
</evidence>
<keyword evidence="9 13" id="KW-0520">NAD</keyword>
<organism evidence="18 19">
    <name type="scientific">Eimeria maxima</name>
    <name type="common">Coccidian parasite</name>
    <dbReference type="NCBI Taxonomy" id="5804"/>
    <lineage>
        <taxon>Eukaryota</taxon>
        <taxon>Sar</taxon>
        <taxon>Alveolata</taxon>
        <taxon>Apicomplexa</taxon>
        <taxon>Conoidasida</taxon>
        <taxon>Coccidia</taxon>
        <taxon>Eucoccidiorida</taxon>
        <taxon>Eimeriorina</taxon>
        <taxon>Eimeriidae</taxon>
        <taxon>Eimeria</taxon>
    </lineage>
</organism>
<proteinExistence type="inferred from homology"/>
<feature type="domain" description="PARP alpha-helical" evidence="16">
    <location>
        <begin position="517"/>
        <end position="642"/>
    </location>
</feature>
<dbReference type="GO" id="GO:0005730">
    <property type="term" value="C:nucleolus"/>
    <property type="evidence" value="ECO:0007669"/>
    <property type="project" value="TreeGrafter"/>
</dbReference>
<feature type="domain" description="PARP catalytic" evidence="15">
    <location>
        <begin position="657"/>
        <end position="902"/>
    </location>
</feature>
<dbReference type="InterPro" id="IPR036957">
    <property type="entry name" value="Znf_PARP_sf"/>
</dbReference>